<dbReference type="RefSeq" id="WP_217843681.1">
    <property type="nucleotide sequence ID" value="NZ_CP077076.1"/>
</dbReference>
<dbReference type="EMBL" id="CP077076">
    <property type="protein sequence ID" value="QXH54292.1"/>
    <property type="molecule type" value="Genomic_DNA"/>
</dbReference>
<organism evidence="1 2">
    <name type="scientific">Pseudomonas fakonensis</name>
    <dbReference type="NCBI Taxonomy" id="2842355"/>
    <lineage>
        <taxon>Bacteria</taxon>
        <taxon>Pseudomonadati</taxon>
        <taxon>Pseudomonadota</taxon>
        <taxon>Gammaproteobacteria</taxon>
        <taxon>Pseudomonadales</taxon>
        <taxon>Pseudomonadaceae</taxon>
        <taxon>Pseudomonas</taxon>
    </lineage>
</organism>
<keyword evidence="2" id="KW-1185">Reference proteome</keyword>
<gene>
    <name evidence="1" type="ORF">KSS94_08905</name>
</gene>
<name>A0ABX8NE14_9PSED</name>
<sequence>MTGTLEGMILPGDPLMQEAVAAFRRYQEALAQGSSAEDVDRYRVLAESLFQAIADVNIRALGGAAHPLQ</sequence>
<evidence type="ECO:0000313" key="1">
    <source>
        <dbReference type="EMBL" id="QXH54292.1"/>
    </source>
</evidence>
<proteinExistence type="predicted"/>
<dbReference type="Proteomes" id="UP001046350">
    <property type="component" value="Chromosome"/>
</dbReference>
<reference evidence="1" key="1">
    <citation type="journal article" date="2021" name="Microorganisms">
        <title>The Ever-Expanding Pseudomonas Genus: Description of 43 New Species and Partition of the Pseudomonas putida Group.</title>
        <authorList>
            <person name="Girard L."/>
            <person name="Lood C."/>
            <person name="Hofte M."/>
            <person name="Vandamme P."/>
            <person name="Rokni-Zadeh H."/>
            <person name="van Noort V."/>
            <person name="Lavigne R."/>
            <person name="De Mot R."/>
        </authorList>
    </citation>
    <scope>NUCLEOTIDE SEQUENCE</scope>
    <source>
        <strain evidence="1">COW40</strain>
    </source>
</reference>
<accession>A0ABX8NE14</accession>
<evidence type="ECO:0000313" key="2">
    <source>
        <dbReference type="Proteomes" id="UP001046350"/>
    </source>
</evidence>
<protein>
    <submittedName>
        <fullName evidence="1">Uncharacterized protein</fullName>
    </submittedName>
</protein>